<organism evidence="2 3">
    <name type="scientific">Gossypium klotzschianum</name>
    <dbReference type="NCBI Taxonomy" id="34286"/>
    <lineage>
        <taxon>Eukaryota</taxon>
        <taxon>Viridiplantae</taxon>
        <taxon>Streptophyta</taxon>
        <taxon>Embryophyta</taxon>
        <taxon>Tracheophyta</taxon>
        <taxon>Spermatophyta</taxon>
        <taxon>Magnoliopsida</taxon>
        <taxon>eudicotyledons</taxon>
        <taxon>Gunneridae</taxon>
        <taxon>Pentapetalae</taxon>
        <taxon>rosids</taxon>
        <taxon>malvids</taxon>
        <taxon>Malvales</taxon>
        <taxon>Malvaceae</taxon>
        <taxon>Malvoideae</taxon>
        <taxon>Gossypium</taxon>
    </lineage>
</organism>
<accession>A0A7J8V773</accession>
<dbReference type="InterPro" id="IPR005568">
    <property type="entry name" value="Ribosomal_uL6_N"/>
</dbReference>
<sequence>MAAKRNAHAKTQNPDLVRGVGKYSRSKMYHHKRSLWAIKAEHGGISPRYDPNPKAPLTTKAPKFYPADDISENVFLIVGFLGWALGATKVMLELDNIAVVHVIRTKLDHQHNSPVDKESIAALLDSVCRACLRYNVNEDFNPSCSPGRAQLAGSSSTGNSDMIVILYPIFRNY</sequence>
<dbReference type="GO" id="GO:0006412">
    <property type="term" value="P:translation"/>
    <property type="evidence" value="ECO:0007669"/>
    <property type="project" value="InterPro"/>
</dbReference>
<evidence type="ECO:0000313" key="3">
    <source>
        <dbReference type="Proteomes" id="UP000593573"/>
    </source>
</evidence>
<protein>
    <recommendedName>
        <fullName evidence="1">Large ribosomal subunit protein uL6 N-terminal domain-containing protein</fullName>
    </recommendedName>
</protein>
<dbReference type="AlphaFoldDB" id="A0A7J8V773"/>
<evidence type="ECO:0000313" key="2">
    <source>
        <dbReference type="EMBL" id="MBA0658638.1"/>
    </source>
</evidence>
<feature type="domain" description="Large ribosomal subunit protein uL6 N-terminal" evidence="1">
    <location>
        <begin position="4"/>
        <end position="58"/>
    </location>
</feature>
<name>A0A7J8V773_9ROSI</name>
<evidence type="ECO:0000259" key="1">
    <source>
        <dbReference type="Pfam" id="PF03868"/>
    </source>
</evidence>
<reference evidence="2 3" key="1">
    <citation type="journal article" date="2019" name="Genome Biol. Evol.">
        <title>Insights into the evolution of the New World diploid cottons (Gossypium, subgenus Houzingenia) based on genome sequencing.</title>
        <authorList>
            <person name="Grover C.E."/>
            <person name="Arick M.A. 2nd"/>
            <person name="Thrash A."/>
            <person name="Conover J.L."/>
            <person name="Sanders W.S."/>
            <person name="Peterson D.G."/>
            <person name="Frelichowski J.E."/>
            <person name="Scheffler J.A."/>
            <person name="Scheffler B.E."/>
            <person name="Wendel J.F."/>
        </authorList>
    </citation>
    <scope>NUCLEOTIDE SEQUENCE [LARGE SCALE GENOMIC DNA]</scope>
    <source>
        <strain evidence="2">57</strain>
        <tissue evidence="2">Leaf</tissue>
    </source>
</reference>
<comment type="caution">
    <text evidence="2">The sequence shown here is derived from an EMBL/GenBank/DDBJ whole genome shotgun (WGS) entry which is preliminary data.</text>
</comment>
<proteinExistence type="predicted"/>
<dbReference type="Proteomes" id="UP000593573">
    <property type="component" value="Unassembled WGS sequence"/>
</dbReference>
<dbReference type="OrthoDB" id="2436667at2759"/>
<gene>
    <name evidence="2" type="ORF">Goklo_010829</name>
</gene>
<dbReference type="EMBL" id="JABFAB010000009">
    <property type="protein sequence ID" value="MBA0658638.1"/>
    <property type="molecule type" value="Genomic_DNA"/>
</dbReference>
<dbReference type="GO" id="GO:0005840">
    <property type="term" value="C:ribosome"/>
    <property type="evidence" value="ECO:0007669"/>
    <property type="project" value="InterPro"/>
</dbReference>
<keyword evidence="3" id="KW-1185">Reference proteome</keyword>
<dbReference type="Pfam" id="PF03868">
    <property type="entry name" value="Ribosomal_L6e_N"/>
    <property type="match status" value="1"/>
</dbReference>
<dbReference type="GO" id="GO:0003735">
    <property type="term" value="F:structural constituent of ribosome"/>
    <property type="evidence" value="ECO:0007669"/>
    <property type="project" value="InterPro"/>
</dbReference>